<reference evidence="1 2" key="1">
    <citation type="submission" date="2020-10" db="EMBL/GenBank/DDBJ databases">
        <authorList>
            <person name="Castelo-Branco R."/>
            <person name="Eusebio N."/>
            <person name="Adriana R."/>
            <person name="Vieira A."/>
            <person name="Brugerolle De Fraissinette N."/>
            <person name="Rezende De Castro R."/>
            <person name="Schneider M.P."/>
            <person name="Vasconcelos V."/>
            <person name="Leao P.N."/>
        </authorList>
    </citation>
    <scope>NUCLEOTIDE SEQUENCE [LARGE SCALE GENOMIC DNA]</scope>
    <source>
        <strain evidence="1 2">LEGE 03274</strain>
    </source>
</reference>
<protein>
    <submittedName>
        <fullName evidence="1">Uncharacterized protein</fullName>
    </submittedName>
</protein>
<proteinExistence type="predicted"/>
<sequence>MMNITRKNKMRADATKAYRDSLRKNLEHRLDVARSQGNQKLIQQLEQEAAYLHLV</sequence>
<evidence type="ECO:0000313" key="2">
    <source>
        <dbReference type="Proteomes" id="UP000654604"/>
    </source>
</evidence>
<name>A0ABR9V4V3_9CHRO</name>
<organism evidence="1 2">
    <name type="scientific">Cyanobacterium stanieri LEGE 03274</name>
    <dbReference type="NCBI Taxonomy" id="1828756"/>
    <lineage>
        <taxon>Bacteria</taxon>
        <taxon>Bacillati</taxon>
        <taxon>Cyanobacteriota</taxon>
        <taxon>Cyanophyceae</taxon>
        <taxon>Oscillatoriophycideae</taxon>
        <taxon>Chroococcales</taxon>
        <taxon>Geminocystaceae</taxon>
        <taxon>Cyanobacterium</taxon>
    </lineage>
</organism>
<keyword evidence="2" id="KW-1185">Reference proteome</keyword>
<accession>A0ABR9V4V3</accession>
<evidence type="ECO:0000313" key="1">
    <source>
        <dbReference type="EMBL" id="MBE9222571.1"/>
    </source>
</evidence>
<comment type="caution">
    <text evidence="1">The sequence shown here is derived from an EMBL/GenBank/DDBJ whole genome shotgun (WGS) entry which is preliminary data.</text>
</comment>
<dbReference type="Proteomes" id="UP000654604">
    <property type="component" value="Unassembled WGS sequence"/>
</dbReference>
<dbReference type="EMBL" id="JADEWC010000014">
    <property type="protein sequence ID" value="MBE9222571.1"/>
    <property type="molecule type" value="Genomic_DNA"/>
</dbReference>
<gene>
    <name evidence="1" type="ORF">IQ215_07655</name>
</gene>